<evidence type="ECO:0008006" key="3">
    <source>
        <dbReference type="Google" id="ProtNLM"/>
    </source>
</evidence>
<dbReference type="RefSeq" id="WP_332867090.1">
    <property type="nucleotide sequence ID" value="NZ_JBAFSM010000053.1"/>
</dbReference>
<dbReference type="SUPFAM" id="SSF55166">
    <property type="entry name" value="Hedgehog/DD-peptidase"/>
    <property type="match status" value="1"/>
</dbReference>
<name>A0AAW9QRV7_9CHRO</name>
<proteinExistence type="predicted"/>
<reference evidence="1 2" key="1">
    <citation type="submission" date="2024-01" db="EMBL/GenBank/DDBJ databases">
        <title>Genomic insights into the taxonomy and metabolism of the cyanobacterium Pannus brasiliensis CCIBt3594.</title>
        <authorList>
            <person name="Machado M."/>
            <person name="Botero N.B."/>
            <person name="Andreote A.P.D."/>
            <person name="Feitosa A.M.T."/>
            <person name="Popin R."/>
            <person name="Sivonen K."/>
            <person name="Fiore M.F."/>
        </authorList>
    </citation>
    <scope>NUCLEOTIDE SEQUENCE [LARGE SCALE GENOMIC DNA]</scope>
    <source>
        <strain evidence="1 2">CCIBt3594</strain>
    </source>
</reference>
<evidence type="ECO:0000313" key="1">
    <source>
        <dbReference type="EMBL" id="MEG3439610.1"/>
    </source>
</evidence>
<protein>
    <recommendedName>
        <fullName evidence="3">Peptidase M15A C-terminal domain-containing protein</fullName>
    </recommendedName>
</protein>
<dbReference type="EMBL" id="JBAFSM010000053">
    <property type="protein sequence ID" value="MEG3439610.1"/>
    <property type="molecule type" value="Genomic_DNA"/>
</dbReference>
<gene>
    <name evidence="1" type="ORF">V0288_20955</name>
</gene>
<evidence type="ECO:0000313" key="2">
    <source>
        <dbReference type="Proteomes" id="UP001328733"/>
    </source>
</evidence>
<dbReference type="InterPro" id="IPR009045">
    <property type="entry name" value="Zn_M74/Hedgehog-like"/>
</dbReference>
<comment type="caution">
    <text evidence="1">The sequence shown here is derived from an EMBL/GenBank/DDBJ whole genome shotgun (WGS) entry which is preliminary data.</text>
</comment>
<organism evidence="1 2">
    <name type="scientific">Pannus brasiliensis CCIBt3594</name>
    <dbReference type="NCBI Taxonomy" id="1427578"/>
    <lineage>
        <taxon>Bacteria</taxon>
        <taxon>Bacillati</taxon>
        <taxon>Cyanobacteriota</taxon>
        <taxon>Cyanophyceae</taxon>
        <taxon>Oscillatoriophycideae</taxon>
        <taxon>Chroococcales</taxon>
        <taxon>Microcystaceae</taxon>
        <taxon>Pannus</taxon>
    </lineage>
</organism>
<dbReference type="AlphaFoldDB" id="A0AAW9QRV7"/>
<accession>A0AAW9QRV7</accession>
<keyword evidence="2" id="KW-1185">Reference proteome</keyword>
<dbReference type="Gene3D" id="3.30.1380.10">
    <property type="match status" value="1"/>
</dbReference>
<dbReference type="Proteomes" id="UP001328733">
    <property type="component" value="Unassembled WGS sequence"/>
</dbReference>
<sequence length="190" mass="22310">MKRNDPIGKYFTLEEFCTCSNTYRKNADRIDPYPKNPDSIEALRDLARYLLDPIVEYFGKERFTLTYGFCSVDLKRFLARKDPETGLKNGRVDPSRDQHLANEIDAKGRYYCSRLGASCDFHIKDLSSDALVDWILDRDLPFDSLYYYGRERSIHLSHGPQQKRDIWTFTPAGTPTRKGIEKWRERTRSH</sequence>